<accession>A0AAQ3JZS1</accession>
<feature type="compositionally biased region" description="Low complexity" evidence="1">
    <location>
        <begin position="259"/>
        <end position="273"/>
    </location>
</feature>
<evidence type="ECO:0000313" key="3">
    <source>
        <dbReference type="Proteomes" id="UP001327560"/>
    </source>
</evidence>
<organism evidence="2 3">
    <name type="scientific">Canna indica</name>
    <name type="common">Indian-shot</name>
    <dbReference type="NCBI Taxonomy" id="4628"/>
    <lineage>
        <taxon>Eukaryota</taxon>
        <taxon>Viridiplantae</taxon>
        <taxon>Streptophyta</taxon>
        <taxon>Embryophyta</taxon>
        <taxon>Tracheophyta</taxon>
        <taxon>Spermatophyta</taxon>
        <taxon>Magnoliopsida</taxon>
        <taxon>Liliopsida</taxon>
        <taxon>Zingiberales</taxon>
        <taxon>Cannaceae</taxon>
        <taxon>Canna</taxon>
    </lineage>
</organism>
<feature type="compositionally biased region" description="Polar residues" evidence="1">
    <location>
        <begin position="220"/>
        <end position="231"/>
    </location>
</feature>
<feature type="compositionally biased region" description="Polar residues" evidence="1">
    <location>
        <begin position="281"/>
        <end position="294"/>
    </location>
</feature>
<dbReference type="GO" id="GO:0031982">
    <property type="term" value="C:vesicle"/>
    <property type="evidence" value="ECO:0007669"/>
    <property type="project" value="TreeGrafter"/>
</dbReference>
<protein>
    <submittedName>
        <fullName evidence="2">Uncharacterized protein</fullName>
    </submittedName>
</protein>
<reference evidence="2 3" key="1">
    <citation type="submission" date="2023-10" db="EMBL/GenBank/DDBJ databases">
        <title>Chromosome-scale genome assembly provides insights into flower coloration mechanisms of Canna indica.</title>
        <authorList>
            <person name="Li C."/>
        </authorList>
    </citation>
    <scope>NUCLEOTIDE SEQUENCE [LARGE SCALE GENOMIC DNA]</scope>
    <source>
        <tissue evidence="2">Flower</tissue>
    </source>
</reference>
<dbReference type="AlphaFoldDB" id="A0AAQ3JZS1"/>
<feature type="compositionally biased region" description="Basic and acidic residues" evidence="1">
    <location>
        <begin position="305"/>
        <end position="314"/>
    </location>
</feature>
<proteinExistence type="predicted"/>
<name>A0AAQ3JZS1_9LILI</name>
<dbReference type="PANTHER" id="PTHR23172">
    <property type="entry name" value="AUXILIN/CYCLIN G-ASSOCIATED KINASE-RELATED"/>
    <property type="match status" value="1"/>
</dbReference>
<dbReference type="EMBL" id="CP136891">
    <property type="protein sequence ID" value="WOK99252.1"/>
    <property type="molecule type" value="Genomic_DNA"/>
</dbReference>
<feature type="region of interest" description="Disordered" evidence="1">
    <location>
        <begin position="208"/>
        <end position="231"/>
    </location>
</feature>
<feature type="region of interest" description="Disordered" evidence="1">
    <location>
        <begin position="245"/>
        <end position="323"/>
    </location>
</feature>
<dbReference type="GO" id="GO:0005737">
    <property type="term" value="C:cytoplasm"/>
    <property type="evidence" value="ECO:0007669"/>
    <property type="project" value="TreeGrafter"/>
</dbReference>
<dbReference type="Proteomes" id="UP001327560">
    <property type="component" value="Chromosome 2"/>
</dbReference>
<dbReference type="GO" id="GO:0030276">
    <property type="term" value="F:clathrin binding"/>
    <property type="evidence" value="ECO:0007669"/>
    <property type="project" value="TreeGrafter"/>
</dbReference>
<sequence>MENSPSSGDGTTSATSAFVGSPSFAVASIDARPGDYAEVFGDLPGSCDIPFLDLPPALDGFCIASVQPRGSFSDFSEVFGGEDSGQPSASCEDLFISPKREEACSNERTTDEANFSHERIEELKLSPRHSYGSHITTEEGNQLSANSDLSDNVLKQFNLSYDKTSQEIEEVALSRETHISHLCVLPTLSLVVSDNLFQNIGGDDTHNMLNNGIGNRKHQSQSPDTSSCASKSSEYYLRADKKHTTNKYPVSENDNANASHHSCSSRSSMLSEEASSHDVKYTSSDISLPTQSMTEPPPARPSPKFFEKQGHREPSMTSSPKVGLDEVDFSSTVSASVAAIEEAMRLAQAKLEIAKKLMETKHDIRRKSRNLAHQEDIK</sequence>
<evidence type="ECO:0000313" key="2">
    <source>
        <dbReference type="EMBL" id="WOK99252.1"/>
    </source>
</evidence>
<gene>
    <name evidence="2" type="ORF">Cni_G07964</name>
</gene>
<evidence type="ECO:0000256" key="1">
    <source>
        <dbReference type="SAM" id="MobiDB-lite"/>
    </source>
</evidence>
<keyword evidence="3" id="KW-1185">Reference proteome</keyword>
<dbReference type="GO" id="GO:0072583">
    <property type="term" value="P:clathrin-dependent endocytosis"/>
    <property type="evidence" value="ECO:0007669"/>
    <property type="project" value="TreeGrafter"/>
</dbReference>
<dbReference type="GO" id="GO:0072318">
    <property type="term" value="P:clathrin coat disassembly"/>
    <property type="evidence" value="ECO:0007669"/>
    <property type="project" value="TreeGrafter"/>
</dbReference>
<feature type="compositionally biased region" description="Polar residues" evidence="1">
    <location>
        <begin position="246"/>
        <end position="258"/>
    </location>
</feature>
<dbReference type="PANTHER" id="PTHR23172:SF87">
    <property type="entry name" value="CHAPERONE DNAJ-DOMAIN SUPERFAMILY PROTEIN"/>
    <property type="match status" value="1"/>
</dbReference>